<dbReference type="InterPro" id="IPR004089">
    <property type="entry name" value="MCPsignal_dom"/>
</dbReference>
<dbReference type="InterPro" id="IPR004090">
    <property type="entry name" value="Chemotax_Me-accpt_rcpt"/>
</dbReference>
<evidence type="ECO:0000256" key="5">
    <source>
        <dbReference type="SAM" id="Phobius"/>
    </source>
</evidence>
<proteinExistence type="inferred from homology"/>
<reference evidence="9" key="1">
    <citation type="journal article" date="2019" name="Int. J. Syst. Evol. Microbiol.">
        <title>The Global Catalogue of Microorganisms (GCM) 10K type strain sequencing project: providing services to taxonomists for standard genome sequencing and annotation.</title>
        <authorList>
            <consortium name="The Broad Institute Genomics Platform"/>
            <consortium name="The Broad Institute Genome Sequencing Center for Infectious Disease"/>
            <person name="Wu L."/>
            <person name="Ma J."/>
        </authorList>
    </citation>
    <scope>NUCLEOTIDE SEQUENCE [LARGE SCALE GENOMIC DNA]</scope>
    <source>
        <strain evidence="9">CCUG 54518</strain>
    </source>
</reference>
<keyword evidence="4" id="KW-0175">Coiled coil</keyword>
<evidence type="ECO:0000256" key="2">
    <source>
        <dbReference type="ARBA" id="ARBA00029447"/>
    </source>
</evidence>
<comment type="similarity">
    <text evidence="2">Belongs to the methyl-accepting chemotaxis (MCP) protein family.</text>
</comment>
<dbReference type="PANTHER" id="PTHR43531:SF14">
    <property type="entry name" value="METHYL-ACCEPTING CHEMOTAXIS PROTEIN I-RELATED"/>
    <property type="match status" value="1"/>
</dbReference>
<comment type="caution">
    <text evidence="8">The sequence shown here is derived from an EMBL/GenBank/DDBJ whole genome shotgun (WGS) entry which is preliminary data.</text>
</comment>
<evidence type="ECO:0000259" key="6">
    <source>
        <dbReference type="PROSITE" id="PS50111"/>
    </source>
</evidence>
<dbReference type="PRINTS" id="PR00260">
    <property type="entry name" value="CHEMTRNSDUCR"/>
</dbReference>
<evidence type="ECO:0000256" key="3">
    <source>
        <dbReference type="PROSITE-ProRule" id="PRU00284"/>
    </source>
</evidence>
<dbReference type="Pfam" id="PF00672">
    <property type="entry name" value="HAMP"/>
    <property type="match status" value="1"/>
</dbReference>
<name>A0ABW2RCC0_9BURK</name>
<keyword evidence="5" id="KW-0812">Transmembrane</keyword>
<keyword evidence="5" id="KW-1133">Transmembrane helix</keyword>
<organism evidence="8 9">
    <name type="scientific">Hydrogenophaga bisanensis</name>
    <dbReference type="NCBI Taxonomy" id="439611"/>
    <lineage>
        <taxon>Bacteria</taxon>
        <taxon>Pseudomonadati</taxon>
        <taxon>Pseudomonadota</taxon>
        <taxon>Betaproteobacteria</taxon>
        <taxon>Burkholderiales</taxon>
        <taxon>Comamonadaceae</taxon>
        <taxon>Hydrogenophaga</taxon>
    </lineage>
</organism>
<evidence type="ECO:0000259" key="7">
    <source>
        <dbReference type="PROSITE" id="PS50885"/>
    </source>
</evidence>
<evidence type="ECO:0000256" key="4">
    <source>
        <dbReference type="SAM" id="Coils"/>
    </source>
</evidence>
<keyword evidence="9" id="KW-1185">Reference proteome</keyword>
<gene>
    <name evidence="8" type="ORF">ACFQNJ_14575</name>
</gene>
<dbReference type="SMART" id="SM00304">
    <property type="entry name" value="HAMP"/>
    <property type="match status" value="1"/>
</dbReference>
<evidence type="ECO:0000313" key="9">
    <source>
        <dbReference type="Proteomes" id="UP001596495"/>
    </source>
</evidence>
<feature type="transmembrane region" description="Helical" evidence="5">
    <location>
        <begin position="191"/>
        <end position="214"/>
    </location>
</feature>
<evidence type="ECO:0000313" key="8">
    <source>
        <dbReference type="EMBL" id="MFC7435737.1"/>
    </source>
</evidence>
<keyword evidence="1" id="KW-0488">Methylation</keyword>
<dbReference type="Gene3D" id="1.10.287.950">
    <property type="entry name" value="Methyl-accepting chemotaxis protein"/>
    <property type="match status" value="1"/>
</dbReference>
<dbReference type="PROSITE" id="PS50111">
    <property type="entry name" value="CHEMOTAXIS_TRANSDUC_2"/>
    <property type="match status" value="1"/>
</dbReference>
<sequence length="519" mass="54770">MQWMNHISVKAKLGLLLVLFSLGIVGVAITGWLSLNRAVATSQALVETEVGAVRTLGEIRSAVGNMRRFEKDLFLNLADEEALLRYEKSWKEQIVSTRKSMADIKPTLESTEQEALMRMETGLSGYQKAVEGIVAGIQRGEVNDPWRANQLMEPSKADIRAADGALSDIGKSVAARVDAAVDHLAVLQRQALVWMATVAISILVLSVGMGYLIAMRIARPLQAAVSAIERVAAGDLSQPVQHPGKDETTRVLAGIAHMQSALGDIVRDIRQGVGSIAVASSEIAAGNADLSRRTEQSAANLEETAASMDELNSAVHHSAKAAQQARILAGSASTTATHGGTVMQGVVKTMTDINHSSAKINDIIGVIDAIAFQTNILALNAAVEAARAGEQGRGFAVVAGEVRNLAQRSAQAAKEIKLLIGDSVEKVSSGTALVDDASKTMTDIVAAVQRVSAMIGDISTATDEQSQGIGQINTAINQLDQMTQQNAALVEESAAAAESLKTQASRLEQRVSIFKLASA</sequence>
<dbReference type="InterPro" id="IPR024478">
    <property type="entry name" value="HlyB_4HB_MCP"/>
</dbReference>
<feature type="domain" description="Methyl-accepting transducer" evidence="6">
    <location>
        <begin position="272"/>
        <end position="501"/>
    </location>
</feature>
<feature type="coiled-coil region" evidence="4">
    <location>
        <begin position="472"/>
        <end position="510"/>
    </location>
</feature>
<dbReference type="PROSITE" id="PS50885">
    <property type="entry name" value="HAMP"/>
    <property type="match status" value="1"/>
</dbReference>
<dbReference type="PANTHER" id="PTHR43531">
    <property type="entry name" value="PROTEIN ICFG"/>
    <property type="match status" value="1"/>
</dbReference>
<dbReference type="Proteomes" id="UP001596495">
    <property type="component" value="Unassembled WGS sequence"/>
</dbReference>
<dbReference type="Pfam" id="PF00015">
    <property type="entry name" value="MCPsignal"/>
    <property type="match status" value="1"/>
</dbReference>
<dbReference type="CDD" id="cd11386">
    <property type="entry name" value="MCP_signal"/>
    <property type="match status" value="1"/>
</dbReference>
<dbReference type="SUPFAM" id="SSF58104">
    <property type="entry name" value="Methyl-accepting chemotaxis protein (MCP) signaling domain"/>
    <property type="match status" value="1"/>
</dbReference>
<dbReference type="SMART" id="SM00283">
    <property type="entry name" value="MA"/>
    <property type="match status" value="1"/>
</dbReference>
<dbReference type="InterPro" id="IPR051310">
    <property type="entry name" value="MCP_chemotaxis"/>
</dbReference>
<accession>A0ABW2RCC0</accession>
<dbReference type="CDD" id="cd06225">
    <property type="entry name" value="HAMP"/>
    <property type="match status" value="1"/>
</dbReference>
<dbReference type="EMBL" id="JBHTBX010000010">
    <property type="protein sequence ID" value="MFC7435737.1"/>
    <property type="molecule type" value="Genomic_DNA"/>
</dbReference>
<evidence type="ECO:0000256" key="1">
    <source>
        <dbReference type="ARBA" id="ARBA00022481"/>
    </source>
</evidence>
<dbReference type="RefSeq" id="WP_382258879.1">
    <property type="nucleotide sequence ID" value="NZ_JBHTBX010000010.1"/>
</dbReference>
<dbReference type="InterPro" id="IPR003660">
    <property type="entry name" value="HAMP_dom"/>
</dbReference>
<protein>
    <submittedName>
        <fullName evidence="8">Methyl-accepting chemotaxis protein</fullName>
    </submittedName>
</protein>
<keyword evidence="5" id="KW-0472">Membrane</keyword>
<keyword evidence="3" id="KW-0807">Transducer</keyword>
<feature type="domain" description="HAMP" evidence="7">
    <location>
        <begin position="215"/>
        <end position="267"/>
    </location>
</feature>
<dbReference type="Pfam" id="PF12729">
    <property type="entry name" value="4HB_MCP_1"/>
    <property type="match status" value="1"/>
</dbReference>